<comment type="catalytic activity">
    <reaction evidence="10 11">
        <text>nicotinate beta-D-ribonucleotide + ATP + H(+) = deamido-NAD(+) + diphosphate</text>
        <dbReference type="Rhea" id="RHEA:22860"/>
        <dbReference type="ChEBI" id="CHEBI:15378"/>
        <dbReference type="ChEBI" id="CHEBI:30616"/>
        <dbReference type="ChEBI" id="CHEBI:33019"/>
        <dbReference type="ChEBI" id="CHEBI:57502"/>
        <dbReference type="ChEBI" id="CHEBI:58437"/>
        <dbReference type="EC" id="2.7.7.18"/>
    </reaction>
</comment>
<sequence length="207" mass="23597">MIGVLGGTFDPVHYGHLRTALEVVEHFGLSTLRLIPGNVPPHRQQPVASPQQRLAMLQLAIAHEPCLQADDRELRREGYSYSFDTLASLRQEIGQEMPLLFTLGFDAFLKFQDWHRWNEILAQTHLVVVQRPGYSLPPAGWYESRLSTDPNELCSTPAGRIYPFAVTALDISATRLRDTLRLGHNPRYLLPDSVLDYIHTHQLYCRI</sequence>
<gene>
    <name evidence="11" type="primary">nadD</name>
    <name evidence="13" type="ORF">BWK73_34210</name>
</gene>
<evidence type="ECO:0000256" key="6">
    <source>
        <dbReference type="ARBA" id="ARBA00022695"/>
    </source>
</evidence>
<comment type="function">
    <text evidence="1 11">Catalyzes the reversible adenylation of nicotinate mononucleotide (NaMN) to nicotinic acid adenine dinucleotide (NaAD).</text>
</comment>
<evidence type="ECO:0000256" key="8">
    <source>
        <dbReference type="ARBA" id="ARBA00022840"/>
    </source>
</evidence>
<dbReference type="CDD" id="cd02165">
    <property type="entry name" value="NMNAT"/>
    <property type="match status" value="1"/>
</dbReference>
<evidence type="ECO:0000256" key="7">
    <source>
        <dbReference type="ARBA" id="ARBA00022741"/>
    </source>
</evidence>
<dbReference type="GO" id="GO:0005524">
    <property type="term" value="F:ATP binding"/>
    <property type="evidence" value="ECO:0007669"/>
    <property type="project" value="UniProtKB-KW"/>
</dbReference>
<dbReference type="NCBIfam" id="TIGR00125">
    <property type="entry name" value="cyt_tran_rel"/>
    <property type="match status" value="1"/>
</dbReference>
<name>A0A1Y1QGQ1_9GAMM</name>
<dbReference type="HAMAP" id="MF_00244">
    <property type="entry name" value="NaMN_adenylyltr"/>
    <property type="match status" value="1"/>
</dbReference>
<dbReference type="PANTHER" id="PTHR39321:SF3">
    <property type="entry name" value="PHOSPHOPANTETHEINE ADENYLYLTRANSFERASE"/>
    <property type="match status" value="1"/>
</dbReference>
<accession>A0A1Y1QGQ1</accession>
<evidence type="ECO:0000256" key="9">
    <source>
        <dbReference type="ARBA" id="ARBA00023027"/>
    </source>
</evidence>
<dbReference type="NCBIfam" id="NF000840">
    <property type="entry name" value="PRK00071.1-3"/>
    <property type="match status" value="1"/>
</dbReference>
<dbReference type="SUPFAM" id="SSF52374">
    <property type="entry name" value="Nucleotidylyl transferase"/>
    <property type="match status" value="1"/>
</dbReference>
<keyword evidence="4 11" id="KW-0662">Pyridine nucleotide biosynthesis</keyword>
<dbReference type="Gene3D" id="3.40.50.620">
    <property type="entry name" value="HUPs"/>
    <property type="match status" value="1"/>
</dbReference>
<dbReference type="GO" id="GO:0009435">
    <property type="term" value="P:NAD+ biosynthetic process"/>
    <property type="evidence" value="ECO:0007669"/>
    <property type="project" value="UniProtKB-UniRule"/>
</dbReference>
<dbReference type="PANTHER" id="PTHR39321">
    <property type="entry name" value="NICOTINATE-NUCLEOTIDE ADENYLYLTRANSFERASE-RELATED"/>
    <property type="match status" value="1"/>
</dbReference>
<dbReference type="NCBIfam" id="TIGR00482">
    <property type="entry name" value="nicotinate (nicotinamide) nucleotide adenylyltransferase"/>
    <property type="match status" value="1"/>
</dbReference>
<keyword evidence="9 11" id="KW-0520">NAD</keyword>
<dbReference type="EC" id="2.7.7.18" evidence="11"/>
<evidence type="ECO:0000313" key="13">
    <source>
        <dbReference type="EMBL" id="OQX05209.1"/>
    </source>
</evidence>
<protein>
    <recommendedName>
        <fullName evidence="11">Probable nicotinate-nucleotide adenylyltransferase</fullName>
        <ecNumber evidence="11">2.7.7.18</ecNumber>
    </recommendedName>
    <alternativeName>
        <fullName evidence="11">Deamido-NAD(+) diphosphorylase</fullName>
    </alternativeName>
    <alternativeName>
        <fullName evidence="11">Deamido-NAD(+) pyrophosphorylase</fullName>
    </alternativeName>
    <alternativeName>
        <fullName evidence="11">Nicotinate mononucleotide adenylyltransferase</fullName>
        <shortName evidence="11">NaMN adenylyltransferase</shortName>
    </alternativeName>
</protein>
<evidence type="ECO:0000256" key="3">
    <source>
        <dbReference type="ARBA" id="ARBA00009014"/>
    </source>
</evidence>
<dbReference type="InterPro" id="IPR014729">
    <property type="entry name" value="Rossmann-like_a/b/a_fold"/>
</dbReference>
<organism evidence="13 14">
    <name type="scientific">Thiothrix lacustris</name>
    <dbReference type="NCBI Taxonomy" id="525917"/>
    <lineage>
        <taxon>Bacteria</taxon>
        <taxon>Pseudomonadati</taxon>
        <taxon>Pseudomonadota</taxon>
        <taxon>Gammaproteobacteria</taxon>
        <taxon>Thiotrichales</taxon>
        <taxon>Thiotrichaceae</taxon>
        <taxon>Thiothrix</taxon>
    </lineage>
</organism>
<evidence type="ECO:0000256" key="11">
    <source>
        <dbReference type="HAMAP-Rule" id="MF_00244"/>
    </source>
</evidence>
<dbReference type="InterPro" id="IPR005248">
    <property type="entry name" value="NadD/NMNAT"/>
</dbReference>
<evidence type="ECO:0000256" key="1">
    <source>
        <dbReference type="ARBA" id="ARBA00002324"/>
    </source>
</evidence>
<dbReference type="EMBL" id="MTEJ01000300">
    <property type="protein sequence ID" value="OQX05209.1"/>
    <property type="molecule type" value="Genomic_DNA"/>
</dbReference>
<evidence type="ECO:0000256" key="5">
    <source>
        <dbReference type="ARBA" id="ARBA00022679"/>
    </source>
</evidence>
<dbReference type="Pfam" id="PF01467">
    <property type="entry name" value="CTP_transf_like"/>
    <property type="match status" value="1"/>
</dbReference>
<comment type="pathway">
    <text evidence="2 11">Cofactor biosynthesis; NAD(+) biosynthesis; deamido-NAD(+) from nicotinate D-ribonucleotide: step 1/1.</text>
</comment>
<feature type="domain" description="Cytidyltransferase-like" evidence="12">
    <location>
        <begin position="4"/>
        <end position="177"/>
    </location>
</feature>
<evidence type="ECO:0000256" key="10">
    <source>
        <dbReference type="ARBA" id="ARBA00048721"/>
    </source>
</evidence>
<dbReference type="Proteomes" id="UP000192491">
    <property type="component" value="Unassembled WGS sequence"/>
</dbReference>
<comment type="similarity">
    <text evidence="3 11">Belongs to the NadD family.</text>
</comment>
<proteinExistence type="inferred from homology"/>
<evidence type="ECO:0000313" key="14">
    <source>
        <dbReference type="Proteomes" id="UP000192491"/>
    </source>
</evidence>
<keyword evidence="7 11" id="KW-0547">Nucleotide-binding</keyword>
<dbReference type="InterPro" id="IPR004821">
    <property type="entry name" value="Cyt_trans-like"/>
</dbReference>
<keyword evidence="8 11" id="KW-0067">ATP-binding</keyword>
<keyword evidence="5 11" id="KW-0808">Transferase</keyword>
<evidence type="ECO:0000256" key="2">
    <source>
        <dbReference type="ARBA" id="ARBA00005019"/>
    </source>
</evidence>
<evidence type="ECO:0000259" key="12">
    <source>
        <dbReference type="Pfam" id="PF01467"/>
    </source>
</evidence>
<comment type="caution">
    <text evidence="13">The sequence shown here is derived from an EMBL/GenBank/DDBJ whole genome shotgun (WGS) entry which is preliminary data.</text>
</comment>
<dbReference type="GO" id="GO:0004515">
    <property type="term" value="F:nicotinate-nucleotide adenylyltransferase activity"/>
    <property type="evidence" value="ECO:0007669"/>
    <property type="project" value="UniProtKB-UniRule"/>
</dbReference>
<keyword evidence="6 11" id="KW-0548">Nucleotidyltransferase</keyword>
<evidence type="ECO:0000256" key="4">
    <source>
        <dbReference type="ARBA" id="ARBA00022642"/>
    </source>
</evidence>
<dbReference type="UniPathway" id="UPA00253">
    <property type="reaction ID" value="UER00332"/>
</dbReference>
<reference evidence="13 14" key="1">
    <citation type="submission" date="2017-01" db="EMBL/GenBank/DDBJ databases">
        <title>Novel large sulfur bacteria in the metagenomes of groundwater-fed chemosynthetic microbial mats in the Lake Huron basin.</title>
        <authorList>
            <person name="Sharrar A.M."/>
            <person name="Flood B.E."/>
            <person name="Bailey J.V."/>
            <person name="Jones D.S."/>
            <person name="Biddanda B."/>
            <person name="Ruberg S.A."/>
            <person name="Marcus D.N."/>
            <person name="Dick G.J."/>
        </authorList>
    </citation>
    <scope>NUCLEOTIDE SEQUENCE [LARGE SCALE GENOMIC DNA]</scope>
    <source>
        <strain evidence="13">A8</strain>
    </source>
</reference>
<dbReference type="AlphaFoldDB" id="A0A1Y1QGQ1"/>
<dbReference type="NCBIfam" id="NF000839">
    <property type="entry name" value="PRK00071.1-1"/>
    <property type="match status" value="1"/>
</dbReference>